<accession>A0A1H3R7Z4</accession>
<sequence>MNVLGTVATHTTWAEHTGWVGNRKVVHEVPFEDWIVDGVPLRELVTADRQPPNPAQEMTPLCELGTWPETAVESLRRLLGDEPGDFDDGRVPLLFCPIDADLGCQTLSTTLVLDDETVEWRDLGWQVSYEPFVAANDGFDPPMHFHFDRKAYTELLRALLGRFEEVVAAHAAAQQAPRRRFWRR</sequence>
<keyword evidence="2" id="KW-1185">Reference proteome</keyword>
<protein>
    <submittedName>
        <fullName evidence="1">Uncharacterized protein</fullName>
    </submittedName>
</protein>
<dbReference type="Proteomes" id="UP000242415">
    <property type="component" value="Unassembled WGS sequence"/>
</dbReference>
<organism evidence="1 2">
    <name type="scientific">Micromonospora pattaloongensis</name>
    <dbReference type="NCBI Taxonomy" id="405436"/>
    <lineage>
        <taxon>Bacteria</taxon>
        <taxon>Bacillati</taxon>
        <taxon>Actinomycetota</taxon>
        <taxon>Actinomycetes</taxon>
        <taxon>Micromonosporales</taxon>
        <taxon>Micromonosporaceae</taxon>
        <taxon>Micromonospora</taxon>
    </lineage>
</organism>
<dbReference type="AlphaFoldDB" id="A0A1H3R7Z4"/>
<gene>
    <name evidence="1" type="ORF">SAMN05444365_107133</name>
</gene>
<dbReference type="RefSeq" id="WP_175543702.1">
    <property type="nucleotide sequence ID" value="NZ_FNPH01000007.1"/>
</dbReference>
<dbReference type="EMBL" id="FNPH01000007">
    <property type="protein sequence ID" value="SDZ21904.1"/>
    <property type="molecule type" value="Genomic_DNA"/>
</dbReference>
<evidence type="ECO:0000313" key="2">
    <source>
        <dbReference type="Proteomes" id="UP000242415"/>
    </source>
</evidence>
<proteinExistence type="predicted"/>
<reference evidence="2" key="1">
    <citation type="submission" date="2016-10" db="EMBL/GenBank/DDBJ databases">
        <authorList>
            <person name="Varghese N."/>
            <person name="Submissions S."/>
        </authorList>
    </citation>
    <scope>NUCLEOTIDE SEQUENCE [LARGE SCALE GENOMIC DNA]</scope>
    <source>
        <strain evidence="2">DSM 45245</strain>
    </source>
</reference>
<name>A0A1H3R7Z4_9ACTN</name>
<evidence type="ECO:0000313" key="1">
    <source>
        <dbReference type="EMBL" id="SDZ21904.1"/>
    </source>
</evidence>